<evidence type="ECO:0000313" key="6">
    <source>
        <dbReference type="EMBL" id="KAH3866271.1"/>
    </source>
</evidence>
<reference evidence="6" key="2">
    <citation type="submission" date="2020-11" db="EMBL/GenBank/DDBJ databases">
        <authorList>
            <person name="McCartney M.A."/>
            <person name="Auch B."/>
            <person name="Kono T."/>
            <person name="Mallez S."/>
            <person name="Becker A."/>
            <person name="Gohl D.M."/>
            <person name="Silverstein K.A.T."/>
            <person name="Koren S."/>
            <person name="Bechman K.B."/>
            <person name="Herman A."/>
            <person name="Abrahante J.E."/>
            <person name="Garbe J."/>
        </authorList>
    </citation>
    <scope>NUCLEOTIDE SEQUENCE</scope>
    <source>
        <strain evidence="6">Duluth1</strain>
        <tissue evidence="6">Whole animal</tissue>
    </source>
</reference>
<name>A0A9D4LYD7_DREPO</name>
<dbReference type="GO" id="GO:0003677">
    <property type="term" value="F:DNA binding"/>
    <property type="evidence" value="ECO:0007669"/>
    <property type="project" value="UniProtKB-KW"/>
</dbReference>
<evidence type="ECO:0000256" key="4">
    <source>
        <dbReference type="ARBA" id="ARBA00023125"/>
    </source>
</evidence>
<keyword evidence="3" id="KW-0862">Zinc</keyword>
<keyword evidence="7" id="KW-1185">Reference proteome</keyword>
<sequence length="81" mass="9209">MSHSNCCVGRCVNRKSNEVSLHTFPKNMAQRRLWIRGIQTTRAEWNGPKMATTQVGSLLYAFLVRRILFVIKNEVVAGFAV</sequence>
<dbReference type="Pfam" id="PF05485">
    <property type="entry name" value="THAP"/>
    <property type="match status" value="1"/>
</dbReference>
<protein>
    <recommendedName>
        <fullName evidence="5">THAP-type domain-containing protein</fullName>
    </recommendedName>
</protein>
<evidence type="ECO:0000256" key="1">
    <source>
        <dbReference type="ARBA" id="ARBA00022723"/>
    </source>
</evidence>
<evidence type="ECO:0000256" key="3">
    <source>
        <dbReference type="ARBA" id="ARBA00022833"/>
    </source>
</evidence>
<dbReference type="GO" id="GO:0008270">
    <property type="term" value="F:zinc ion binding"/>
    <property type="evidence" value="ECO:0007669"/>
    <property type="project" value="UniProtKB-KW"/>
</dbReference>
<organism evidence="6 7">
    <name type="scientific">Dreissena polymorpha</name>
    <name type="common">Zebra mussel</name>
    <name type="synonym">Mytilus polymorpha</name>
    <dbReference type="NCBI Taxonomy" id="45954"/>
    <lineage>
        <taxon>Eukaryota</taxon>
        <taxon>Metazoa</taxon>
        <taxon>Spiralia</taxon>
        <taxon>Lophotrochozoa</taxon>
        <taxon>Mollusca</taxon>
        <taxon>Bivalvia</taxon>
        <taxon>Autobranchia</taxon>
        <taxon>Heteroconchia</taxon>
        <taxon>Euheterodonta</taxon>
        <taxon>Imparidentia</taxon>
        <taxon>Neoheterodontei</taxon>
        <taxon>Myida</taxon>
        <taxon>Dreissenoidea</taxon>
        <taxon>Dreissenidae</taxon>
        <taxon>Dreissena</taxon>
    </lineage>
</organism>
<reference evidence="6" key="1">
    <citation type="journal article" date="2019" name="bioRxiv">
        <title>The Genome of the Zebra Mussel, Dreissena polymorpha: A Resource for Invasive Species Research.</title>
        <authorList>
            <person name="McCartney M.A."/>
            <person name="Auch B."/>
            <person name="Kono T."/>
            <person name="Mallez S."/>
            <person name="Zhang Y."/>
            <person name="Obille A."/>
            <person name="Becker A."/>
            <person name="Abrahante J.E."/>
            <person name="Garbe J."/>
            <person name="Badalamenti J.P."/>
            <person name="Herman A."/>
            <person name="Mangelson H."/>
            <person name="Liachko I."/>
            <person name="Sullivan S."/>
            <person name="Sone E.D."/>
            <person name="Koren S."/>
            <person name="Silverstein K.A.T."/>
            <person name="Beckman K.B."/>
            <person name="Gohl D.M."/>
        </authorList>
    </citation>
    <scope>NUCLEOTIDE SEQUENCE</scope>
    <source>
        <strain evidence="6">Duluth1</strain>
        <tissue evidence="6">Whole animal</tissue>
    </source>
</reference>
<evidence type="ECO:0000259" key="5">
    <source>
        <dbReference type="Pfam" id="PF05485"/>
    </source>
</evidence>
<dbReference type="Proteomes" id="UP000828390">
    <property type="component" value="Unassembled WGS sequence"/>
</dbReference>
<feature type="domain" description="THAP-type" evidence="5">
    <location>
        <begin position="6"/>
        <end position="45"/>
    </location>
</feature>
<dbReference type="SUPFAM" id="SSF57716">
    <property type="entry name" value="Glucocorticoid receptor-like (DNA-binding domain)"/>
    <property type="match status" value="1"/>
</dbReference>
<dbReference type="InterPro" id="IPR006612">
    <property type="entry name" value="THAP_Znf"/>
</dbReference>
<keyword evidence="1" id="KW-0479">Metal-binding</keyword>
<evidence type="ECO:0000256" key="2">
    <source>
        <dbReference type="ARBA" id="ARBA00022771"/>
    </source>
</evidence>
<keyword evidence="2" id="KW-0863">Zinc-finger</keyword>
<proteinExistence type="predicted"/>
<evidence type="ECO:0000313" key="7">
    <source>
        <dbReference type="Proteomes" id="UP000828390"/>
    </source>
</evidence>
<comment type="caution">
    <text evidence="6">The sequence shown here is derived from an EMBL/GenBank/DDBJ whole genome shotgun (WGS) entry which is preliminary data.</text>
</comment>
<dbReference type="AlphaFoldDB" id="A0A9D4LYD7"/>
<accession>A0A9D4LYD7</accession>
<dbReference type="EMBL" id="JAIWYP010000002">
    <property type="protein sequence ID" value="KAH3866271.1"/>
    <property type="molecule type" value="Genomic_DNA"/>
</dbReference>
<keyword evidence="4" id="KW-0238">DNA-binding</keyword>
<gene>
    <name evidence="6" type="ORF">DPMN_029331</name>
</gene>